<dbReference type="Pfam" id="PF15919">
    <property type="entry name" value="HicB_lk_antitox"/>
    <property type="match status" value="1"/>
</dbReference>
<dbReference type="InterPro" id="IPR051404">
    <property type="entry name" value="TA_system_antitoxin"/>
</dbReference>
<dbReference type="SUPFAM" id="SSF143100">
    <property type="entry name" value="TTHA1013/TTHA0281-like"/>
    <property type="match status" value="1"/>
</dbReference>
<dbReference type="Proteomes" id="UP001279642">
    <property type="component" value="Unassembled WGS sequence"/>
</dbReference>
<gene>
    <name evidence="2" type="ORF">SMD27_05755</name>
</gene>
<keyword evidence="3" id="KW-1185">Reference proteome</keyword>
<evidence type="ECO:0000259" key="1">
    <source>
        <dbReference type="Pfam" id="PF15919"/>
    </source>
</evidence>
<dbReference type="PANTHER" id="PTHR34504">
    <property type="entry name" value="ANTITOXIN HICB"/>
    <property type="match status" value="1"/>
</dbReference>
<proteinExistence type="predicted"/>
<sequence>MLDYYVALIHKEAGSDYGVMFPDFPGCISVGATYEEAISMGTEALALHVAGMIADGAAVPAPRSLEAIKAAGEDWIDWENAIVTVIPLLPIAQGKPQATNLSLDTGLVEAVDQYAQRAGLTRSAAFTEGARLLMQTRPAGKVDLPVRNKKSAKRAN</sequence>
<protein>
    <submittedName>
        <fullName evidence="2">Type II toxin-antitoxin system HicB family antitoxin</fullName>
    </submittedName>
</protein>
<reference evidence="2 3" key="1">
    <citation type="journal article" date="2016" name="Antonie Van Leeuwenhoek">
        <title>Dongia soli sp. nov., isolated from soil from Dokdo, Korea.</title>
        <authorList>
            <person name="Kim D.U."/>
            <person name="Lee H."/>
            <person name="Kim H."/>
            <person name="Kim S.G."/>
            <person name="Ka J.O."/>
        </authorList>
    </citation>
    <scope>NUCLEOTIDE SEQUENCE [LARGE SCALE GENOMIC DNA]</scope>
    <source>
        <strain evidence="2 3">D78</strain>
    </source>
</reference>
<name>A0ABU5E8U0_9PROT</name>
<evidence type="ECO:0000313" key="3">
    <source>
        <dbReference type="Proteomes" id="UP001279642"/>
    </source>
</evidence>
<comment type="caution">
    <text evidence="2">The sequence shown here is derived from an EMBL/GenBank/DDBJ whole genome shotgun (WGS) entry which is preliminary data.</text>
</comment>
<dbReference type="InterPro" id="IPR031807">
    <property type="entry name" value="HicB-like"/>
</dbReference>
<organism evidence="2 3">
    <name type="scientific">Dongia soli</name>
    <dbReference type="NCBI Taxonomy" id="600628"/>
    <lineage>
        <taxon>Bacteria</taxon>
        <taxon>Pseudomonadati</taxon>
        <taxon>Pseudomonadota</taxon>
        <taxon>Alphaproteobacteria</taxon>
        <taxon>Rhodospirillales</taxon>
        <taxon>Dongiaceae</taxon>
        <taxon>Dongia</taxon>
    </lineage>
</organism>
<dbReference type="PANTHER" id="PTHR34504:SF2">
    <property type="entry name" value="UPF0150 PROTEIN SSL0259"/>
    <property type="match status" value="1"/>
</dbReference>
<feature type="domain" description="HicB-like antitoxin of toxin-antitoxin system" evidence="1">
    <location>
        <begin position="5"/>
        <end position="126"/>
    </location>
</feature>
<evidence type="ECO:0000313" key="2">
    <source>
        <dbReference type="EMBL" id="MDY0882337.1"/>
    </source>
</evidence>
<dbReference type="EMBL" id="JAXCLW010000001">
    <property type="protein sequence ID" value="MDY0882337.1"/>
    <property type="molecule type" value="Genomic_DNA"/>
</dbReference>
<dbReference type="InterPro" id="IPR035069">
    <property type="entry name" value="TTHA1013/TTHA0281-like"/>
</dbReference>
<dbReference type="RefSeq" id="WP_320507361.1">
    <property type="nucleotide sequence ID" value="NZ_JAXCLW010000001.1"/>
</dbReference>
<dbReference type="Gene3D" id="3.30.160.250">
    <property type="match status" value="1"/>
</dbReference>
<accession>A0ABU5E8U0</accession>